<dbReference type="InterPro" id="IPR014757">
    <property type="entry name" value="Tscrpt_reg_IclR_C"/>
</dbReference>
<dbReference type="SUPFAM" id="SSF46785">
    <property type="entry name" value="Winged helix' DNA-binding domain"/>
    <property type="match status" value="1"/>
</dbReference>
<dbReference type="Pfam" id="PF09339">
    <property type="entry name" value="HTH_IclR"/>
    <property type="match status" value="1"/>
</dbReference>
<comment type="function">
    <text evidence="4">May be an activator protein for the gylABX operon.</text>
</comment>
<dbReference type="Proteomes" id="UP000295416">
    <property type="component" value="Unassembled WGS sequence"/>
</dbReference>
<evidence type="ECO:0000256" key="3">
    <source>
        <dbReference type="ARBA" id="ARBA00023163"/>
    </source>
</evidence>
<evidence type="ECO:0000256" key="4">
    <source>
        <dbReference type="ARBA" id="ARBA00058938"/>
    </source>
</evidence>
<dbReference type="FunFam" id="1.10.10.10:FF:000056">
    <property type="entry name" value="IclR family transcriptional regulator"/>
    <property type="match status" value="1"/>
</dbReference>
<dbReference type="PANTHER" id="PTHR30136">
    <property type="entry name" value="HELIX-TURN-HELIX TRANSCRIPTIONAL REGULATOR, ICLR FAMILY"/>
    <property type="match status" value="1"/>
</dbReference>
<comment type="caution">
    <text evidence="8">The sequence shown here is derived from an EMBL/GenBank/DDBJ whole genome shotgun (WGS) entry which is preliminary data.</text>
</comment>
<name>A0A4R2NDF5_9BACL</name>
<dbReference type="InterPro" id="IPR036388">
    <property type="entry name" value="WH-like_DNA-bd_sf"/>
</dbReference>
<dbReference type="Gene3D" id="3.30.450.40">
    <property type="match status" value="1"/>
</dbReference>
<evidence type="ECO:0000313" key="8">
    <source>
        <dbReference type="EMBL" id="TCP19289.1"/>
    </source>
</evidence>
<evidence type="ECO:0000256" key="5">
    <source>
        <dbReference type="ARBA" id="ARBA00070406"/>
    </source>
</evidence>
<dbReference type="Pfam" id="PF01614">
    <property type="entry name" value="IclR_C"/>
    <property type="match status" value="1"/>
</dbReference>
<dbReference type="Gene3D" id="1.10.10.10">
    <property type="entry name" value="Winged helix-like DNA-binding domain superfamily/Winged helix DNA-binding domain"/>
    <property type="match status" value="1"/>
</dbReference>
<proteinExistence type="predicted"/>
<dbReference type="InterPro" id="IPR005471">
    <property type="entry name" value="Tscrpt_reg_IclR_N"/>
</dbReference>
<feature type="domain" description="HTH iclR-type" evidence="6">
    <location>
        <begin position="7"/>
        <end position="69"/>
    </location>
</feature>
<evidence type="ECO:0000313" key="9">
    <source>
        <dbReference type="Proteomes" id="UP000295416"/>
    </source>
</evidence>
<dbReference type="SUPFAM" id="SSF55781">
    <property type="entry name" value="GAF domain-like"/>
    <property type="match status" value="1"/>
</dbReference>
<dbReference type="AlphaFoldDB" id="A0A4R2NDF5"/>
<keyword evidence="3" id="KW-0804">Transcription</keyword>
<keyword evidence="1" id="KW-0805">Transcription regulation</keyword>
<dbReference type="InterPro" id="IPR036390">
    <property type="entry name" value="WH_DNA-bd_sf"/>
</dbReference>
<evidence type="ECO:0000256" key="1">
    <source>
        <dbReference type="ARBA" id="ARBA00023015"/>
    </source>
</evidence>
<dbReference type="PANTHER" id="PTHR30136:SF24">
    <property type="entry name" value="HTH-TYPE TRANSCRIPTIONAL REPRESSOR ALLR"/>
    <property type="match status" value="1"/>
</dbReference>
<dbReference type="OrthoDB" id="9791752at2"/>
<dbReference type="InterPro" id="IPR029016">
    <property type="entry name" value="GAF-like_dom_sf"/>
</dbReference>
<dbReference type="InterPro" id="IPR050707">
    <property type="entry name" value="HTH_MetabolicPath_Reg"/>
</dbReference>
<keyword evidence="9" id="KW-1185">Reference proteome</keyword>
<evidence type="ECO:0000259" key="7">
    <source>
        <dbReference type="PROSITE" id="PS51078"/>
    </source>
</evidence>
<evidence type="ECO:0000256" key="2">
    <source>
        <dbReference type="ARBA" id="ARBA00023125"/>
    </source>
</evidence>
<dbReference type="GO" id="GO:0003677">
    <property type="term" value="F:DNA binding"/>
    <property type="evidence" value="ECO:0007669"/>
    <property type="project" value="UniProtKB-KW"/>
</dbReference>
<organism evidence="8 9">
    <name type="scientific">Scopulibacillus darangshiensis</name>
    <dbReference type="NCBI Taxonomy" id="442528"/>
    <lineage>
        <taxon>Bacteria</taxon>
        <taxon>Bacillati</taxon>
        <taxon>Bacillota</taxon>
        <taxon>Bacilli</taxon>
        <taxon>Bacillales</taxon>
        <taxon>Sporolactobacillaceae</taxon>
        <taxon>Scopulibacillus</taxon>
    </lineage>
</organism>
<dbReference type="PROSITE" id="PS51078">
    <property type="entry name" value="ICLR_ED"/>
    <property type="match status" value="1"/>
</dbReference>
<sequence length="255" mass="28442">MERENRVKSVDRALDIIKIVSSNKEGCGVTEIANQIDINKSSVYRILVTLAQHGFIEQDESSGKYKIGYSFLEISSSLLESIDIRSEAMPFLKELESETDEVVHLVVYDQGEVVYIEKLEGNQTLRTHSKVGRRAPMHCSAVGKAILSHQTPAEVAEIIKQNGLPKHTDYTITNKGRFLQELDDIKTKGYSLDLEENEYGIICIAVPVFDYLGKVMAAISVSGPSIRMSEDRIACLKQKIIESGSKISARLGYKK</sequence>
<gene>
    <name evidence="8" type="ORF">EV207_1655</name>
</gene>
<dbReference type="GO" id="GO:0003700">
    <property type="term" value="F:DNA-binding transcription factor activity"/>
    <property type="evidence" value="ECO:0007669"/>
    <property type="project" value="TreeGrafter"/>
</dbReference>
<accession>A0A4R2NDF5</accession>
<dbReference type="RefSeq" id="WP_132748447.1">
    <property type="nucleotide sequence ID" value="NZ_SLXK01000065.1"/>
</dbReference>
<protein>
    <recommendedName>
        <fullName evidence="5">Glycerol operon regulatory protein</fullName>
    </recommendedName>
</protein>
<dbReference type="GO" id="GO:0045892">
    <property type="term" value="P:negative regulation of DNA-templated transcription"/>
    <property type="evidence" value="ECO:0007669"/>
    <property type="project" value="TreeGrafter"/>
</dbReference>
<feature type="domain" description="IclR-ED" evidence="7">
    <location>
        <begin position="70"/>
        <end position="253"/>
    </location>
</feature>
<keyword evidence="2" id="KW-0238">DNA-binding</keyword>
<dbReference type="EMBL" id="SLXK01000065">
    <property type="protein sequence ID" value="TCP19289.1"/>
    <property type="molecule type" value="Genomic_DNA"/>
</dbReference>
<reference evidence="8 9" key="1">
    <citation type="submission" date="2019-03" db="EMBL/GenBank/DDBJ databases">
        <title>Genomic Encyclopedia of Type Strains, Phase IV (KMG-IV): sequencing the most valuable type-strain genomes for metagenomic binning, comparative biology and taxonomic classification.</title>
        <authorList>
            <person name="Goeker M."/>
        </authorList>
    </citation>
    <scope>NUCLEOTIDE SEQUENCE [LARGE SCALE GENOMIC DNA]</scope>
    <source>
        <strain evidence="8 9">DSM 19377</strain>
    </source>
</reference>
<evidence type="ECO:0000259" key="6">
    <source>
        <dbReference type="PROSITE" id="PS51077"/>
    </source>
</evidence>
<dbReference type="PROSITE" id="PS51077">
    <property type="entry name" value="HTH_ICLR"/>
    <property type="match status" value="1"/>
</dbReference>
<dbReference type="SMART" id="SM00346">
    <property type="entry name" value="HTH_ICLR"/>
    <property type="match status" value="1"/>
</dbReference>